<dbReference type="OrthoDB" id="6089433at2759"/>
<evidence type="ECO:0000256" key="1">
    <source>
        <dbReference type="SAM" id="MobiDB-lite"/>
    </source>
</evidence>
<dbReference type="GO" id="GO:0008046">
    <property type="term" value="F:axon guidance receptor activity"/>
    <property type="evidence" value="ECO:0007669"/>
    <property type="project" value="TreeGrafter"/>
</dbReference>
<feature type="compositionally biased region" description="Polar residues" evidence="1">
    <location>
        <begin position="358"/>
        <end position="369"/>
    </location>
</feature>
<dbReference type="InterPro" id="IPR003599">
    <property type="entry name" value="Ig_sub"/>
</dbReference>
<dbReference type="SMART" id="SM00409">
    <property type="entry name" value="IG"/>
    <property type="match status" value="3"/>
</dbReference>
<dbReference type="Pfam" id="PF07679">
    <property type="entry name" value="I-set"/>
    <property type="match status" value="1"/>
</dbReference>
<name>A0A8B6C1J8_MYTGA</name>
<feature type="domain" description="Ig-like" evidence="3">
    <location>
        <begin position="222"/>
        <end position="318"/>
    </location>
</feature>
<evidence type="ECO:0000313" key="5">
    <source>
        <dbReference type="Proteomes" id="UP000596742"/>
    </source>
</evidence>
<dbReference type="AlphaFoldDB" id="A0A8B6C1J8"/>
<protein>
    <recommendedName>
        <fullName evidence="3">Ig-like domain-containing protein</fullName>
    </recommendedName>
</protein>
<dbReference type="GO" id="GO:0030424">
    <property type="term" value="C:axon"/>
    <property type="evidence" value="ECO:0007669"/>
    <property type="project" value="TreeGrafter"/>
</dbReference>
<sequence length="438" mass="48259">MDMSVVRVVVTLLFTVCHAWAQPRLNTVSTTITQTSGYSAVLNCQVYDLGDAQVIWLGPMGMPLTFGRKRITTDKRISVEQPYSVDWNLHIRHVKPSDAGEYICKVDTSPPQTKRVNLKIKVAPSINHALSTKNPLSVEEGENVTLVCKVSALPAASVMWFYYHPQRPNNREQPNFPASVTGELLTIHDISKEQAGIYECLAFNGVPPTAVKNITVNVEFKPIISSTNKKIRQLRGKDTILECNIKAYPPEIAIWKKGNMEIKEGERDWKYYPTLFKNSESEFVLGLQIYSLEADDFGNYTCVASNQHGTASVQVLVEELVVKPSTTTSTTTTRGTTTVTTPTSTSTSTIPMTSSVSNKTLSSIRTTPNQIKSTTTQKGVIIDDGDSSKGDKDPGYNVLTTPAVYPISPAEQDPRNRGNCLNWKLSGLAALVLLLIIM</sequence>
<dbReference type="InterPro" id="IPR007110">
    <property type="entry name" value="Ig-like_dom"/>
</dbReference>
<dbReference type="EMBL" id="UYJE01000970">
    <property type="protein sequence ID" value="VDH97933.1"/>
    <property type="molecule type" value="Genomic_DNA"/>
</dbReference>
<gene>
    <name evidence="4" type="ORF">MGAL_10B055852</name>
</gene>
<evidence type="ECO:0000313" key="4">
    <source>
        <dbReference type="EMBL" id="VDH97933.1"/>
    </source>
</evidence>
<dbReference type="SUPFAM" id="SSF48726">
    <property type="entry name" value="Immunoglobulin"/>
    <property type="match status" value="3"/>
</dbReference>
<dbReference type="GO" id="GO:0005886">
    <property type="term" value="C:plasma membrane"/>
    <property type="evidence" value="ECO:0007669"/>
    <property type="project" value="TreeGrafter"/>
</dbReference>
<accession>A0A8B6C1J8</accession>
<dbReference type="GO" id="GO:0043025">
    <property type="term" value="C:neuronal cell body"/>
    <property type="evidence" value="ECO:0007669"/>
    <property type="project" value="TreeGrafter"/>
</dbReference>
<dbReference type="PANTHER" id="PTHR45080">
    <property type="entry name" value="CONTACTIN 5"/>
    <property type="match status" value="1"/>
</dbReference>
<dbReference type="InterPro" id="IPR013098">
    <property type="entry name" value="Ig_I-set"/>
</dbReference>
<dbReference type="Gene3D" id="2.60.40.10">
    <property type="entry name" value="Immunoglobulins"/>
    <property type="match status" value="3"/>
</dbReference>
<feature type="signal peptide" evidence="2">
    <location>
        <begin position="1"/>
        <end position="21"/>
    </location>
</feature>
<keyword evidence="2" id="KW-0732">Signal</keyword>
<feature type="chain" id="PRO_5032335591" description="Ig-like domain-containing protein" evidence="2">
    <location>
        <begin position="22"/>
        <end position="438"/>
    </location>
</feature>
<feature type="domain" description="Ig-like" evidence="3">
    <location>
        <begin position="124"/>
        <end position="217"/>
    </location>
</feature>
<feature type="compositionally biased region" description="Low complexity" evidence="1">
    <location>
        <begin position="326"/>
        <end position="357"/>
    </location>
</feature>
<evidence type="ECO:0000259" key="3">
    <source>
        <dbReference type="PROSITE" id="PS50835"/>
    </source>
</evidence>
<dbReference type="Proteomes" id="UP000596742">
    <property type="component" value="Unassembled WGS sequence"/>
</dbReference>
<dbReference type="SMART" id="SM00408">
    <property type="entry name" value="IGc2"/>
    <property type="match status" value="3"/>
</dbReference>
<organism evidence="4 5">
    <name type="scientific">Mytilus galloprovincialis</name>
    <name type="common">Mediterranean mussel</name>
    <dbReference type="NCBI Taxonomy" id="29158"/>
    <lineage>
        <taxon>Eukaryota</taxon>
        <taxon>Metazoa</taxon>
        <taxon>Spiralia</taxon>
        <taxon>Lophotrochozoa</taxon>
        <taxon>Mollusca</taxon>
        <taxon>Bivalvia</taxon>
        <taxon>Autobranchia</taxon>
        <taxon>Pteriomorphia</taxon>
        <taxon>Mytilida</taxon>
        <taxon>Mytiloidea</taxon>
        <taxon>Mytilidae</taxon>
        <taxon>Mytilinae</taxon>
        <taxon>Mytilus</taxon>
    </lineage>
</organism>
<proteinExistence type="predicted"/>
<reference evidence="4" key="1">
    <citation type="submission" date="2018-11" db="EMBL/GenBank/DDBJ databases">
        <authorList>
            <person name="Alioto T."/>
            <person name="Alioto T."/>
        </authorList>
    </citation>
    <scope>NUCLEOTIDE SEQUENCE</scope>
</reference>
<feature type="domain" description="Ig-like" evidence="3">
    <location>
        <begin position="23"/>
        <end position="117"/>
    </location>
</feature>
<evidence type="ECO:0000256" key="2">
    <source>
        <dbReference type="SAM" id="SignalP"/>
    </source>
</evidence>
<feature type="region of interest" description="Disordered" evidence="1">
    <location>
        <begin position="326"/>
        <end position="369"/>
    </location>
</feature>
<dbReference type="InterPro" id="IPR013783">
    <property type="entry name" value="Ig-like_fold"/>
</dbReference>
<dbReference type="InterPro" id="IPR036179">
    <property type="entry name" value="Ig-like_dom_sf"/>
</dbReference>
<dbReference type="PROSITE" id="PS50835">
    <property type="entry name" value="IG_LIKE"/>
    <property type="match status" value="3"/>
</dbReference>
<dbReference type="InterPro" id="IPR003598">
    <property type="entry name" value="Ig_sub2"/>
</dbReference>
<dbReference type="Pfam" id="PF13927">
    <property type="entry name" value="Ig_3"/>
    <property type="match status" value="2"/>
</dbReference>
<dbReference type="CDD" id="cd00096">
    <property type="entry name" value="Ig"/>
    <property type="match status" value="1"/>
</dbReference>
<keyword evidence="5" id="KW-1185">Reference proteome</keyword>
<dbReference type="GO" id="GO:0050808">
    <property type="term" value="P:synapse organization"/>
    <property type="evidence" value="ECO:0007669"/>
    <property type="project" value="TreeGrafter"/>
</dbReference>
<dbReference type="GO" id="GO:0007156">
    <property type="term" value="P:homophilic cell adhesion via plasma membrane adhesion molecules"/>
    <property type="evidence" value="ECO:0007669"/>
    <property type="project" value="TreeGrafter"/>
</dbReference>
<dbReference type="InterPro" id="IPR050958">
    <property type="entry name" value="Cell_Adh-Cytoskel_Orgn"/>
</dbReference>
<comment type="caution">
    <text evidence="4">The sequence shown here is derived from an EMBL/GenBank/DDBJ whole genome shotgun (WGS) entry which is preliminary data.</text>
</comment>
<dbReference type="PANTHER" id="PTHR45080:SF33">
    <property type="entry name" value="IG-LIKE DOMAIN-CONTAINING PROTEIN"/>
    <property type="match status" value="1"/>
</dbReference>